<protein>
    <submittedName>
        <fullName evidence="1">Uncharacterized protein</fullName>
    </submittedName>
</protein>
<comment type="caution">
    <text evidence="1">The sequence shown here is derived from an EMBL/GenBank/DDBJ whole genome shotgun (WGS) entry which is preliminary data.</text>
</comment>
<dbReference type="Proteomes" id="UP000324222">
    <property type="component" value="Unassembled WGS sequence"/>
</dbReference>
<name>A0A5B7DE57_PORTR</name>
<evidence type="ECO:0000313" key="1">
    <source>
        <dbReference type="EMBL" id="MPC19355.1"/>
    </source>
</evidence>
<accession>A0A5B7DE57</accession>
<gene>
    <name evidence="1" type="ORF">E2C01_012268</name>
</gene>
<dbReference type="EMBL" id="VSRR010000762">
    <property type="protein sequence ID" value="MPC19355.1"/>
    <property type="molecule type" value="Genomic_DNA"/>
</dbReference>
<reference evidence="1 2" key="1">
    <citation type="submission" date="2019-05" db="EMBL/GenBank/DDBJ databases">
        <title>Another draft genome of Portunus trituberculatus and its Hox gene families provides insights of decapod evolution.</title>
        <authorList>
            <person name="Jeong J.-H."/>
            <person name="Song I."/>
            <person name="Kim S."/>
            <person name="Choi T."/>
            <person name="Kim D."/>
            <person name="Ryu S."/>
            <person name="Kim W."/>
        </authorList>
    </citation>
    <scope>NUCLEOTIDE SEQUENCE [LARGE SCALE GENOMIC DNA]</scope>
    <source>
        <tissue evidence="1">Muscle</tissue>
    </source>
</reference>
<keyword evidence="2" id="KW-1185">Reference proteome</keyword>
<proteinExistence type="predicted"/>
<sequence length="184" mass="20321">MYVCIYVCVYTFFYRRRDTSSYSFWRKEDKHSSLPLPPPPPPPPPSDSHQRLLLPAVGTAAQTPARSRPRRDWCLEASLSLYPISSSCCCFCCRCRRHLPQDPPPSSCGTEWRHGLRHVALEMSVVICLSGKGLPTGLALVWPLPAVCAEVQLVVVGRGEGAVAQGADMRPPHVMGCPHVVTQV</sequence>
<dbReference type="AlphaFoldDB" id="A0A5B7DE57"/>
<organism evidence="1 2">
    <name type="scientific">Portunus trituberculatus</name>
    <name type="common">Swimming crab</name>
    <name type="synonym">Neptunus trituberculatus</name>
    <dbReference type="NCBI Taxonomy" id="210409"/>
    <lineage>
        <taxon>Eukaryota</taxon>
        <taxon>Metazoa</taxon>
        <taxon>Ecdysozoa</taxon>
        <taxon>Arthropoda</taxon>
        <taxon>Crustacea</taxon>
        <taxon>Multicrustacea</taxon>
        <taxon>Malacostraca</taxon>
        <taxon>Eumalacostraca</taxon>
        <taxon>Eucarida</taxon>
        <taxon>Decapoda</taxon>
        <taxon>Pleocyemata</taxon>
        <taxon>Brachyura</taxon>
        <taxon>Eubrachyura</taxon>
        <taxon>Portunoidea</taxon>
        <taxon>Portunidae</taxon>
        <taxon>Portuninae</taxon>
        <taxon>Portunus</taxon>
    </lineage>
</organism>
<evidence type="ECO:0000313" key="2">
    <source>
        <dbReference type="Proteomes" id="UP000324222"/>
    </source>
</evidence>